<evidence type="ECO:0000313" key="9">
    <source>
        <dbReference type="Proteomes" id="UP000327011"/>
    </source>
</evidence>
<comment type="similarity">
    <text evidence="1 7">Belongs to the cytochrome P450 family.</text>
</comment>
<evidence type="ECO:0000256" key="4">
    <source>
        <dbReference type="ARBA" id="ARBA00023002"/>
    </source>
</evidence>
<evidence type="ECO:0000256" key="7">
    <source>
        <dbReference type="RuleBase" id="RU000461"/>
    </source>
</evidence>
<comment type="caution">
    <text evidence="8">The sequence shown here is derived from an EMBL/GenBank/DDBJ whole genome shotgun (WGS) entry which is preliminary data.</text>
</comment>
<keyword evidence="9" id="KW-1185">Reference proteome</keyword>
<dbReference type="RefSeq" id="WP_150934926.1">
    <property type="nucleotide sequence ID" value="NZ_VYTZ01000006.1"/>
</dbReference>
<dbReference type="PANTHER" id="PTHR46696:SF6">
    <property type="entry name" value="P450, PUTATIVE (EUROFUNG)-RELATED"/>
    <property type="match status" value="1"/>
</dbReference>
<gene>
    <name evidence="8" type="ORF">F5972_19245</name>
</gene>
<evidence type="ECO:0000256" key="6">
    <source>
        <dbReference type="ARBA" id="ARBA00023033"/>
    </source>
</evidence>
<dbReference type="SUPFAM" id="SSF48264">
    <property type="entry name" value="Cytochrome P450"/>
    <property type="match status" value="1"/>
</dbReference>
<name>A0A5J5K184_9ACTN</name>
<organism evidence="8 9">
    <name type="scientific">Microbispora cellulosiformans</name>
    <dbReference type="NCBI Taxonomy" id="2614688"/>
    <lineage>
        <taxon>Bacteria</taxon>
        <taxon>Bacillati</taxon>
        <taxon>Actinomycetota</taxon>
        <taxon>Actinomycetes</taxon>
        <taxon>Streptosporangiales</taxon>
        <taxon>Streptosporangiaceae</taxon>
        <taxon>Microbispora</taxon>
    </lineage>
</organism>
<accession>A0A5J5K184</accession>
<dbReference type="PRINTS" id="PR00385">
    <property type="entry name" value="P450"/>
</dbReference>
<dbReference type="EMBL" id="VYTZ01000006">
    <property type="protein sequence ID" value="KAA9377737.1"/>
    <property type="molecule type" value="Genomic_DNA"/>
</dbReference>
<dbReference type="GO" id="GO:0016705">
    <property type="term" value="F:oxidoreductase activity, acting on paired donors, with incorporation or reduction of molecular oxygen"/>
    <property type="evidence" value="ECO:0007669"/>
    <property type="project" value="InterPro"/>
</dbReference>
<evidence type="ECO:0000256" key="2">
    <source>
        <dbReference type="ARBA" id="ARBA00022617"/>
    </source>
</evidence>
<dbReference type="PANTHER" id="PTHR46696">
    <property type="entry name" value="P450, PUTATIVE (EUROFUNG)-RELATED"/>
    <property type="match status" value="1"/>
</dbReference>
<dbReference type="InterPro" id="IPR036396">
    <property type="entry name" value="Cyt_P450_sf"/>
</dbReference>
<protein>
    <submittedName>
        <fullName evidence="8">Cytochrome P450</fullName>
    </submittedName>
</protein>
<dbReference type="PROSITE" id="PS00086">
    <property type="entry name" value="CYTOCHROME_P450"/>
    <property type="match status" value="1"/>
</dbReference>
<keyword evidence="3 7" id="KW-0479">Metal-binding</keyword>
<dbReference type="InterPro" id="IPR002397">
    <property type="entry name" value="Cyt_P450_B"/>
</dbReference>
<dbReference type="FunFam" id="1.10.630.10:FF:000018">
    <property type="entry name" value="Cytochrome P450 monooxygenase"/>
    <property type="match status" value="1"/>
</dbReference>
<dbReference type="InterPro" id="IPR001128">
    <property type="entry name" value="Cyt_P450"/>
</dbReference>
<dbReference type="Pfam" id="PF00067">
    <property type="entry name" value="p450"/>
    <property type="match status" value="1"/>
</dbReference>
<dbReference type="CDD" id="cd11029">
    <property type="entry name" value="CYP107-like"/>
    <property type="match status" value="1"/>
</dbReference>
<dbReference type="InterPro" id="IPR017972">
    <property type="entry name" value="Cyt_P450_CS"/>
</dbReference>
<dbReference type="AlphaFoldDB" id="A0A5J5K184"/>
<reference evidence="8 9" key="1">
    <citation type="submission" date="2019-09" db="EMBL/GenBank/DDBJ databases">
        <title>Screening of Novel Bioactive Compounds from Soil-Associated.</title>
        <authorList>
            <person name="Gong X."/>
        </authorList>
    </citation>
    <scope>NUCLEOTIDE SEQUENCE [LARGE SCALE GENOMIC DNA]</scope>
    <source>
        <strain evidence="8 9">Gxj-6</strain>
    </source>
</reference>
<sequence>MSESPVAAPFTAPYFQNPYPTYEWLRDHHPVHPVTVPGTDVRVWLISRHDDVRAAFTDERISNDARWATERFRKAGLVLGAGGDIDRSMSTVDPPEHTRYRKLAASTFTAARVQRWEHIVQEIVDDLLDDLLDDLSGDPRPEAAVDLLDRFATPMAVSVICEVMGIPSADRKSLREWGDVIFTADPARRGEAVDAAAALAGYMRELIAAKRKRLSPDLMSALILAHDGEGLTETELVASCAGLVIAGYETTIGLTGTAVLTLLDNPGAMRELRDDPSLAGAMVDEVLRYDGAATTSLWRFAKEDIEIRGTTIPAHDAMFLLIGSANRDPRRFADPDTFDLHRADKQSLAFGHGIHRCVGAALGRLELRVSVAAVLERFSGIELAVDRSEIRYKPLVGIRGPMSLPLILRP</sequence>
<keyword evidence="5 7" id="KW-0408">Iron</keyword>
<keyword evidence="4 7" id="KW-0560">Oxidoreductase</keyword>
<dbReference type="GO" id="GO:0020037">
    <property type="term" value="F:heme binding"/>
    <property type="evidence" value="ECO:0007669"/>
    <property type="project" value="InterPro"/>
</dbReference>
<evidence type="ECO:0000256" key="1">
    <source>
        <dbReference type="ARBA" id="ARBA00010617"/>
    </source>
</evidence>
<dbReference type="GO" id="GO:0004497">
    <property type="term" value="F:monooxygenase activity"/>
    <property type="evidence" value="ECO:0007669"/>
    <property type="project" value="UniProtKB-KW"/>
</dbReference>
<keyword evidence="2 7" id="KW-0349">Heme</keyword>
<keyword evidence="6 7" id="KW-0503">Monooxygenase</keyword>
<dbReference type="Proteomes" id="UP000327011">
    <property type="component" value="Unassembled WGS sequence"/>
</dbReference>
<dbReference type="Gene3D" id="1.10.630.10">
    <property type="entry name" value="Cytochrome P450"/>
    <property type="match status" value="1"/>
</dbReference>
<dbReference type="PRINTS" id="PR00359">
    <property type="entry name" value="BP450"/>
</dbReference>
<dbReference type="GO" id="GO:0005506">
    <property type="term" value="F:iron ion binding"/>
    <property type="evidence" value="ECO:0007669"/>
    <property type="project" value="InterPro"/>
</dbReference>
<proteinExistence type="inferred from homology"/>
<evidence type="ECO:0000256" key="3">
    <source>
        <dbReference type="ARBA" id="ARBA00022723"/>
    </source>
</evidence>
<evidence type="ECO:0000313" key="8">
    <source>
        <dbReference type="EMBL" id="KAA9377737.1"/>
    </source>
</evidence>
<evidence type="ECO:0000256" key="5">
    <source>
        <dbReference type="ARBA" id="ARBA00023004"/>
    </source>
</evidence>